<evidence type="ECO:0000256" key="1">
    <source>
        <dbReference type="SAM" id="Phobius"/>
    </source>
</evidence>
<name>A0A1Y2H0N5_9FUNG</name>
<keyword evidence="3" id="KW-1185">Reference proteome</keyword>
<protein>
    <submittedName>
        <fullName evidence="2">Uncharacterized protein</fullName>
    </submittedName>
</protein>
<feature type="transmembrane region" description="Helical" evidence="1">
    <location>
        <begin position="104"/>
        <end position="125"/>
    </location>
</feature>
<evidence type="ECO:0000313" key="2">
    <source>
        <dbReference type="EMBL" id="ORZ28120.1"/>
    </source>
</evidence>
<keyword evidence="1" id="KW-1133">Transmembrane helix</keyword>
<feature type="transmembrane region" description="Helical" evidence="1">
    <location>
        <begin position="6"/>
        <end position="28"/>
    </location>
</feature>
<keyword evidence="1" id="KW-0812">Transmembrane</keyword>
<organism evidence="2 3">
    <name type="scientific">Lobosporangium transversale</name>
    <dbReference type="NCBI Taxonomy" id="64571"/>
    <lineage>
        <taxon>Eukaryota</taxon>
        <taxon>Fungi</taxon>
        <taxon>Fungi incertae sedis</taxon>
        <taxon>Mucoromycota</taxon>
        <taxon>Mortierellomycotina</taxon>
        <taxon>Mortierellomycetes</taxon>
        <taxon>Mortierellales</taxon>
        <taxon>Mortierellaceae</taxon>
        <taxon>Lobosporangium</taxon>
    </lineage>
</organism>
<dbReference type="GeneID" id="33572814"/>
<dbReference type="RefSeq" id="XP_021885805.1">
    <property type="nucleotide sequence ID" value="XM_022030973.1"/>
</dbReference>
<gene>
    <name evidence="2" type="ORF">BCR41DRAFT_67105</name>
</gene>
<dbReference type="AlphaFoldDB" id="A0A1Y2H0N5"/>
<proteinExistence type="predicted"/>
<feature type="transmembrane region" description="Helical" evidence="1">
    <location>
        <begin position="76"/>
        <end position="97"/>
    </location>
</feature>
<dbReference type="Proteomes" id="UP000193648">
    <property type="component" value="Unassembled WGS sequence"/>
</dbReference>
<dbReference type="EMBL" id="MCFF01000002">
    <property type="protein sequence ID" value="ORZ28120.1"/>
    <property type="molecule type" value="Genomic_DNA"/>
</dbReference>
<sequence>MQIEYVLYYTPYQICTVVSYHRIIVFSYADHLVHVFEKNAWLYLQILRVVLHLLIFDLHSSSSLTFPLPFPLALPFFIYPLNFLFLFWSFMCTFMYTTRQSRVGCIYCLFYSLQSLLILNCLRATNKKMRV</sequence>
<keyword evidence="1" id="KW-0472">Membrane</keyword>
<reference evidence="2 3" key="1">
    <citation type="submission" date="2016-07" db="EMBL/GenBank/DDBJ databases">
        <title>Pervasive Adenine N6-methylation of Active Genes in Fungi.</title>
        <authorList>
            <consortium name="DOE Joint Genome Institute"/>
            <person name="Mondo S.J."/>
            <person name="Dannebaum R.O."/>
            <person name="Kuo R.C."/>
            <person name="Labutti K."/>
            <person name="Haridas S."/>
            <person name="Kuo A."/>
            <person name="Salamov A."/>
            <person name="Ahrendt S.R."/>
            <person name="Lipzen A."/>
            <person name="Sullivan W."/>
            <person name="Andreopoulos W.B."/>
            <person name="Clum A."/>
            <person name="Lindquist E."/>
            <person name="Daum C."/>
            <person name="Ramamoorthy G.K."/>
            <person name="Gryganskyi A."/>
            <person name="Culley D."/>
            <person name="Magnuson J.K."/>
            <person name="James T.Y."/>
            <person name="O'Malley M.A."/>
            <person name="Stajich J.E."/>
            <person name="Spatafora J.W."/>
            <person name="Visel A."/>
            <person name="Grigoriev I.V."/>
        </authorList>
    </citation>
    <scope>NUCLEOTIDE SEQUENCE [LARGE SCALE GENOMIC DNA]</scope>
    <source>
        <strain evidence="2 3">NRRL 3116</strain>
    </source>
</reference>
<comment type="caution">
    <text evidence="2">The sequence shown here is derived from an EMBL/GenBank/DDBJ whole genome shotgun (WGS) entry which is preliminary data.</text>
</comment>
<evidence type="ECO:0000313" key="3">
    <source>
        <dbReference type="Proteomes" id="UP000193648"/>
    </source>
</evidence>
<accession>A0A1Y2H0N5</accession>
<dbReference type="InParanoid" id="A0A1Y2H0N5"/>